<dbReference type="AlphaFoldDB" id="A0A5N6QA05"/>
<name>A0A5N6QA05_9ROSI</name>
<feature type="region of interest" description="Disordered" evidence="1">
    <location>
        <begin position="74"/>
        <end position="135"/>
    </location>
</feature>
<keyword evidence="3" id="KW-1185">Reference proteome</keyword>
<dbReference type="PANTHER" id="PTHR34570">
    <property type="entry name" value="OS03G0593100 PROTEIN"/>
    <property type="match status" value="1"/>
</dbReference>
<evidence type="ECO:0000313" key="3">
    <source>
        <dbReference type="Proteomes" id="UP000327013"/>
    </source>
</evidence>
<proteinExistence type="predicted"/>
<dbReference type="PANTHER" id="PTHR34570:SF7">
    <property type="entry name" value="GENOME ASSEMBLY, CHROMOSOME: A08"/>
    <property type="match status" value="1"/>
</dbReference>
<gene>
    <name evidence="2" type="ORF">FH972_000070</name>
</gene>
<feature type="compositionally biased region" description="Basic and acidic residues" evidence="1">
    <location>
        <begin position="123"/>
        <end position="135"/>
    </location>
</feature>
<evidence type="ECO:0000256" key="1">
    <source>
        <dbReference type="SAM" id="MobiDB-lite"/>
    </source>
</evidence>
<dbReference type="EMBL" id="CM017321">
    <property type="protein sequence ID" value="KAE7995251.1"/>
    <property type="molecule type" value="Genomic_DNA"/>
</dbReference>
<accession>A0A5N6QA05</accession>
<organism evidence="2 3">
    <name type="scientific">Carpinus fangiana</name>
    <dbReference type="NCBI Taxonomy" id="176857"/>
    <lineage>
        <taxon>Eukaryota</taxon>
        <taxon>Viridiplantae</taxon>
        <taxon>Streptophyta</taxon>
        <taxon>Embryophyta</taxon>
        <taxon>Tracheophyta</taxon>
        <taxon>Spermatophyta</taxon>
        <taxon>Magnoliopsida</taxon>
        <taxon>eudicotyledons</taxon>
        <taxon>Gunneridae</taxon>
        <taxon>Pentapetalae</taxon>
        <taxon>rosids</taxon>
        <taxon>fabids</taxon>
        <taxon>Fagales</taxon>
        <taxon>Betulaceae</taxon>
        <taxon>Carpinus</taxon>
    </lineage>
</organism>
<sequence length="135" mass="15513">MGGEDQQDSTVIHSSIALLQERFRQLQRVKEMREERELMRMLAEPNKHLNLHPPMPSEQPSRLFFHSELIIPPRSPPQASLSISPPSQSRRADYPVGDTPLVVNSWRHTDDHRSSVNEFNDSDSDHSKVDTSLHL</sequence>
<reference evidence="2 3" key="1">
    <citation type="submission" date="2019-06" db="EMBL/GenBank/DDBJ databases">
        <title>A chromosomal-level reference genome of Carpinus fangiana (Coryloideae, Betulaceae).</title>
        <authorList>
            <person name="Yang X."/>
            <person name="Wang Z."/>
            <person name="Zhang L."/>
            <person name="Hao G."/>
            <person name="Liu J."/>
            <person name="Yang Y."/>
        </authorList>
    </citation>
    <scope>NUCLEOTIDE SEQUENCE [LARGE SCALE GENOMIC DNA]</scope>
    <source>
        <strain evidence="2">Cfa_2016G</strain>
        <tissue evidence="2">Leaf</tissue>
    </source>
</reference>
<dbReference type="OrthoDB" id="671858at2759"/>
<feature type="compositionally biased region" description="Polar residues" evidence="1">
    <location>
        <begin position="77"/>
        <end position="89"/>
    </location>
</feature>
<evidence type="ECO:0000313" key="2">
    <source>
        <dbReference type="EMBL" id="KAE7995251.1"/>
    </source>
</evidence>
<protein>
    <submittedName>
        <fullName evidence="2">Uncharacterized protein</fullName>
    </submittedName>
</protein>
<dbReference type="Proteomes" id="UP000327013">
    <property type="component" value="Chromosome 1"/>
</dbReference>